<feature type="transmembrane region" description="Helical" evidence="7">
    <location>
        <begin position="218"/>
        <end position="241"/>
    </location>
</feature>
<evidence type="ECO:0000256" key="3">
    <source>
        <dbReference type="ARBA" id="ARBA00022692"/>
    </source>
</evidence>
<keyword evidence="3 7" id="KW-0812">Transmembrane</keyword>
<comment type="subcellular location">
    <subcellularLocation>
        <location evidence="1">Cell membrane</location>
        <topology evidence="1">Multi-pass membrane protein</topology>
    </subcellularLocation>
</comment>
<feature type="region of interest" description="Disordered" evidence="6">
    <location>
        <begin position="291"/>
        <end position="314"/>
    </location>
</feature>
<dbReference type="NCBIfam" id="TIGR00765">
    <property type="entry name" value="yihY_not_rbn"/>
    <property type="match status" value="1"/>
</dbReference>
<evidence type="ECO:0000256" key="7">
    <source>
        <dbReference type="SAM" id="Phobius"/>
    </source>
</evidence>
<keyword evidence="2" id="KW-1003">Cell membrane</keyword>
<dbReference type="EMBL" id="JTHE03000015">
    <property type="protein sequence ID" value="MCM1981691.1"/>
    <property type="molecule type" value="Genomic_DNA"/>
</dbReference>
<dbReference type="Proteomes" id="UP000031561">
    <property type="component" value="Unassembled WGS sequence"/>
</dbReference>
<keyword evidence="9" id="KW-1185">Reference proteome</keyword>
<dbReference type="RefSeq" id="WP_166279599.1">
    <property type="nucleotide sequence ID" value="NZ_JTHE03000015.1"/>
</dbReference>
<gene>
    <name evidence="8" type="ORF">QQ91_0002445</name>
</gene>
<feature type="transmembrane region" description="Helical" evidence="7">
    <location>
        <begin position="184"/>
        <end position="206"/>
    </location>
</feature>
<evidence type="ECO:0000256" key="1">
    <source>
        <dbReference type="ARBA" id="ARBA00004651"/>
    </source>
</evidence>
<dbReference type="Pfam" id="PF03631">
    <property type="entry name" value="Virul_fac_BrkB"/>
    <property type="match status" value="1"/>
</dbReference>
<evidence type="ECO:0000256" key="5">
    <source>
        <dbReference type="ARBA" id="ARBA00023136"/>
    </source>
</evidence>
<protein>
    <submittedName>
        <fullName evidence="8">YihY/virulence factor BrkB family protein</fullName>
    </submittedName>
</protein>
<evidence type="ECO:0000256" key="6">
    <source>
        <dbReference type="SAM" id="MobiDB-lite"/>
    </source>
</evidence>
<feature type="compositionally biased region" description="Polar residues" evidence="6">
    <location>
        <begin position="292"/>
        <end position="305"/>
    </location>
</feature>
<dbReference type="PIRSF" id="PIRSF035875">
    <property type="entry name" value="RNase_BN"/>
    <property type="match status" value="1"/>
</dbReference>
<dbReference type="GO" id="GO:0005886">
    <property type="term" value="C:plasma membrane"/>
    <property type="evidence" value="ECO:0007669"/>
    <property type="project" value="UniProtKB-SubCell"/>
</dbReference>
<feature type="transmembrane region" description="Helical" evidence="7">
    <location>
        <begin position="34"/>
        <end position="57"/>
    </location>
</feature>
<keyword evidence="5 7" id="KW-0472">Membrane</keyword>
<accession>A0ABD4SZ42</accession>
<feature type="transmembrane region" description="Helical" evidence="7">
    <location>
        <begin position="253"/>
        <end position="274"/>
    </location>
</feature>
<evidence type="ECO:0000313" key="8">
    <source>
        <dbReference type="EMBL" id="MCM1981691.1"/>
    </source>
</evidence>
<evidence type="ECO:0000256" key="4">
    <source>
        <dbReference type="ARBA" id="ARBA00022989"/>
    </source>
</evidence>
<feature type="transmembrane region" description="Helical" evidence="7">
    <location>
        <begin position="102"/>
        <end position="127"/>
    </location>
</feature>
<dbReference type="PANTHER" id="PTHR30213:SF1">
    <property type="entry name" value="INNER MEMBRANE PROTEIN YHJD"/>
    <property type="match status" value="1"/>
</dbReference>
<sequence length="314" mass="33476">MVSLTRLRKTIWLLVSETIAEWKQDKASNLAAALAYYTIFSLAPLLIIVIAIAGFFFGEAAVQGEVVGQLQGLVGKEGASIIQTTLENVQKNGTGSGFTASLISLGILFLGATGMFVQLQNALNAIWNVKPKPNQGLMALVRTRILSFSMVVGIGFLLLVSLVISAILSAIGHVATGLLPGMDVLWSLLNLAVSFGITTLLFAMIFKFLPDVQIAWGDVWMGAGLTTLLFVAGKSLLGLYLGQSSFSSTYGAAGSLVIIVAWVYYSAQILFLGAEFTQVYARHFGSRIRPNQRASLKNPSPSQSAARGAGQDRP</sequence>
<evidence type="ECO:0000256" key="2">
    <source>
        <dbReference type="ARBA" id="ARBA00022475"/>
    </source>
</evidence>
<feature type="transmembrane region" description="Helical" evidence="7">
    <location>
        <begin position="148"/>
        <end position="172"/>
    </location>
</feature>
<dbReference type="PANTHER" id="PTHR30213">
    <property type="entry name" value="INNER MEMBRANE PROTEIN YHJD"/>
    <property type="match status" value="1"/>
</dbReference>
<dbReference type="AlphaFoldDB" id="A0ABD4SZ42"/>
<organism evidence="8 9">
    <name type="scientific">Lyngbya confervoides BDU141951</name>
    <dbReference type="NCBI Taxonomy" id="1574623"/>
    <lineage>
        <taxon>Bacteria</taxon>
        <taxon>Bacillati</taxon>
        <taxon>Cyanobacteriota</taxon>
        <taxon>Cyanophyceae</taxon>
        <taxon>Oscillatoriophycideae</taxon>
        <taxon>Oscillatoriales</taxon>
        <taxon>Microcoleaceae</taxon>
        <taxon>Lyngbya</taxon>
    </lineage>
</organism>
<name>A0ABD4SZ42_9CYAN</name>
<evidence type="ECO:0000313" key="9">
    <source>
        <dbReference type="Proteomes" id="UP000031561"/>
    </source>
</evidence>
<reference evidence="8 9" key="1">
    <citation type="journal article" date="2015" name="Genome Announc.">
        <title>Draft Genome Sequence of Filamentous Marine Cyanobacterium Lyngbya confervoides Strain BDU141951.</title>
        <authorList>
            <person name="Chandrababunaidu M.M."/>
            <person name="Sen D."/>
            <person name="Tripathy S."/>
        </authorList>
    </citation>
    <scope>NUCLEOTIDE SEQUENCE [LARGE SCALE GENOMIC DNA]</scope>
    <source>
        <strain evidence="8 9">BDU141951</strain>
    </source>
</reference>
<proteinExistence type="predicted"/>
<keyword evidence="4 7" id="KW-1133">Transmembrane helix</keyword>
<dbReference type="InterPro" id="IPR017039">
    <property type="entry name" value="Virul_fac_BrkB"/>
</dbReference>
<comment type="caution">
    <text evidence="8">The sequence shown here is derived from an EMBL/GenBank/DDBJ whole genome shotgun (WGS) entry which is preliminary data.</text>
</comment>